<sequence>MTVRVLNIGRGFNTAVKVGDSLMFEGKLYVIIALNIKMVKSQNWDGECVAQLVGSSRVSPKYKTAHLEQIIEGKADFLDRHEVIKLGTILHDSTEGIAYRVSKINSVKYKFVDLFIDFEAEIIDEWTTAEIDEALKADNKCRLKVISGSGKDELVSDDRNKPNLKLIKEQKNETN</sequence>
<evidence type="ECO:0000313" key="2">
    <source>
        <dbReference type="EMBL" id="RHW51300.1"/>
    </source>
</evidence>
<comment type="caution">
    <text evidence="2">The sequence shown here is derived from an EMBL/GenBank/DDBJ whole genome shotgun (WGS) entry which is preliminary data.</text>
</comment>
<keyword evidence="3" id="KW-1185">Reference proteome</keyword>
<dbReference type="AlphaFoldDB" id="A0A417ZI83"/>
<reference evidence="2 3" key="1">
    <citation type="submission" date="2018-07" db="EMBL/GenBank/DDBJ databases">
        <title>Genome sequences of six Lactobacillus spp. isolated from bumble bee guts.</title>
        <authorList>
            <person name="Motta E.V.S."/>
            <person name="Moran N.A."/>
        </authorList>
    </citation>
    <scope>NUCLEOTIDE SEQUENCE [LARGE SCALE GENOMIC DNA]</scope>
    <source>
        <strain evidence="2 3">BI-1.1</strain>
    </source>
</reference>
<evidence type="ECO:0000313" key="3">
    <source>
        <dbReference type="Proteomes" id="UP000284109"/>
    </source>
</evidence>
<protein>
    <submittedName>
        <fullName evidence="2">Uncharacterized protein</fullName>
    </submittedName>
</protein>
<dbReference type="Proteomes" id="UP000284109">
    <property type="component" value="Unassembled WGS sequence"/>
</dbReference>
<dbReference type="EMBL" id="QOCR01000002">
    <property type="protein sequence ID" value="RHW51300.1"/>
    <property type="molecule type" value="Genomic_DNA"/>
</dbReference>
<proteinExistence type="predicted"/>
<organism evidence="2 3">
    <name type="scientific">Bombilactobacillus bombi</name>
    <dbReference type="NCBI Taxonomy" id="1303590"/>
    <lineage>
        <taxon>Bacteria</taxon>
        <taxon>Bacillati</taxon>
        <taxon>Bacillota</taxon>
        <taxon>Bacilli</taxon>
        <taxon>Lactobacillales</taxon>
        <taxon>Lactobacillaceae</taxon>
        <taxon>Bombilactobacillus</taxon>
    </lineage>
</organism>
<name>A0A417ZI83_9LACO</name>
<accession>A0A417ZI83</accession>
<gene>
    <name evidence="2" type="ORF">DS831_04570</name>
</gene>
<evidence type="ECO:0000256" key="1">
    <source>
        <dbReference type="SAM" id="MobiDB-lite"/>
    </source>
</evidence>
<feature type="region of interest" description="Disordered" evidence="1">
    <location>
        <begin position="154"/>
        <end position="175"/>
    </location>
</feature>
<dbReference type="RefSeq" id="WP_118900835.1">
    <property type="nucleotide sequence ID" value="NZ_QOCR01000002.1"/>
</dbReference>